<organism evidence="3 4">
    <name type="scientific">Nocardioides mangrovi</name>
    <dbReference type="NCBI Taxonomy" id="2874580"/>
    <lineage>
        <taxon>Bacteria</taxon>
        <taxon>Bacillati</taxon>
        <taxon>Actinomycetota</taxon>
        <taxon>Actinomycetes</taxon>
        <taxon>Propionibacteriales</taxon>
        <taxon>Nocardioidaceae</taxon>
        <taxon>Nocardioides</taxon>
    </lineage>
</organism>
<dbReference type="Gene3D" id="3.90.1010.20">
    <property type="match status" value="1"/>
</dbReference>
<sequence>MKKIVLVLAGTVSVVVLLFGYDTSTSGPLSTGSQTSVVSGSGATGSGASGSGTTAAPAAGTTVTGDTAQTQWGPVQVELTLDGSTITDVSVVQYPNGNGRDQEINSYALPILVQETIDAQSADIDMVSGATVTSTGYVQSLQSAIDQVSA</sequence>
<proteinExistence type="predicted"/>
<protein>
    <submittedName>
        <fullName evidence="3">FMN-binding protein</fullName>
    </submittedName>
</protein>
<accession>A0ABS7UC82</accession>
<comment type="caution">
    <text evidence="3">The sequence shown here is derived from an EMBL/GenBank/DDBJ whole genome shotgun (WGS) entry which is preliminary data.</text>
</comment>
<dbReference type="InterPro" id="IPR007329">
    <property type="entry name" value="FMN-bd"/>
</dbReference>
<feature type="domain" description="FMN-binding" evidence="2">
    <location>
        <begin position="70"/>
        <end position="148"/>
    </location>
</feature>
<feature type="compositionally biased region" description="Low complexity" evidence="1">
    <location>
        <begin position="51"/>
        <end position="69"/>
    </location>
</feature>
<evidence type="ECO:0000259" key="2">
    <source>
        <dbReference type="SMART" id="SM00900"/>
    </source>
</evidence>
<dbReference type="Proteomes" id="UP000780875">
    <property type="component" value="Unassembled WGS sequence"/>
</dbReference>
<name>A0ABS7UC82_9ACTN</name>
<evidence type="ECO:0000313" key="4">
    <source>
        <dbReference type="Proteomes" id="UP000780875"/>
    </source>
</evidence>
<dbReference type="RefSeq" id="WP_224122957.1">
    <property type="nucleotide sequence ID" value="NZ_JAIQZJ010000005.1"/>
</dbReference>
<reference evidence="3 4" key="1">
    <citation type="submission" date="2021-09" db="EMBL/GenBank/DDBJ databases">
        <title>Whole genome sequence of Nocardioides sp. GBK3QG-3.</title>
        <authorList>
            <person name="Tuo L."/>
        </authorList>
    </citation>
    <scope>NUCLEOTIDE SEQUENCE [LARGE SCALE GENOMIC DNA]</scope>
    <source>
        <strain evidence="3 4">GBK3QG-3</strain>
    </source>
</reference>
<keyword evidence="4" id="KW-1185">Reference proteome</keyword>
<dbReference type="SMART" id="SM00900">
    <property type="entry name" value="FMN_bind"/>
    <property type="match status" value="1"/>
</dbReference>
<evidence type="ECO:0000256" key="1">
    <source>
        <dbReference type="SAM" id="MobiDB-lite"/>
    </source>
</evidence>
<feature type="compositionally biased region" description="Low complexity" evidence="1">
    <location>
        <begin position="30"/>
        <end position="41"/>
    </location>
</feature>
<dbReference type="EMBL" id="JAIQZJ010000005">
    <property type="protein sequence ID" value="MBZ5738586.1"/>
    <property type="molecule type" value="Genomic_DNA"/>
</dbReference>
<feature type="region of interest" description="Disordered" evidence="1">
    <location>
        <begin position="26"/>
        <end position="69"/>
    </location>
</feature>
<dbReference type="Pfam" id="PF04205">
    <property type="entry name" value="FMN_bind"/>
    <property type="match status" value="1"/>
</dbReference>
<evidence type="ECO:0000313" key="3">
    <source>
        <dbReference type="EMBL" id="MBZ5738586.1"/>
    </source>
</evidence>
<gene>
    <name evidence="3" type="ORF">K8U61_10475</name>
</gene>